<feature type="transmembrane region" description="Helical" evidence="1">
    <location>
        <begin position="167"/>
        <end position="187"/>
    </location>
</feature>
<keyword evidence="1" id="KW-0472">Membrane</keyword>
<keyword evidence="1" id="KW-0812">Transmembrane</keyword>
<dbReference type="EMBL" id="KQ235474">
    <property type="protein sequence ID" value="KMZ98410.1"/>
    <property type="molecule type" value="Genomic_DNA"/>
</dbReference>
<keyword evidence="1" id="KW-1133">Transmembrane helix</keyword>
<organism evidence="2 3">
    <name type="scientific">Plasmodium vivax North Korean</name>
    <dbReference type="NCBI Taxonomy" id="1035514"/>
    <lineage>
        <taxon>Eukaryota</taxon>
        <taxon>Sar</taxon>
        <taxon>Alveolata</taxon>
        <taxon>Apicomplexa</taxon>
        <taxon>Aconoidasida</taxon>
        <taxon>Haemosporida</taxon>
        <taxon>Plasmodiidae</taxon>
        <taxon>Plasmodium</taxon>
        <taxon>Plasmodium (Plasmodium)</taxon>
    </lineage>
</organism>
<reference evidence="2 3" key="1">
    <citation type="submission" date="2011-09" db="EMBL/GenBank/DDBJ databases">
        <title>The Genome Sequence of Plasmodium vivax North Korean.</title>
        <authorList>
            <consortium name="The Broad Institute Genome Sequencing Platform"/>
            <consortium name="The Broad Institute Genome Sequencing Center for Infectious Disease"/>
            <person name="Neafsey D."/>
            <person name="Carlton J."/>
            <person name="Barnwell J."/>
            <person name="Collins W."/>
            <person name="Escalante A."/>
            <person name="Mullikin J."/>
            <person name="Saul A."/>
            <person name="Guigo R."/>
            <person name="Camara F."/>
            <person name="Young S.K."/>
            <person name="Zeng Q."/>
            <person name="Gargeya S."/>
            <person name="Fitzgerald M."/>
            <person name="Haas B."/>
            <person name="Abouelleil A."/>
            <person name="Alvarado L."/>
            <person name="Arachchi H.M."/>
            <person name="Berlin A."/>
            <person name="Brown A."/>
            <person name="Chapman S.B."/>
            <person name="Chen Z."/>
            <person name="Dunbar C."/>
            <person name="Freedman E."/>
            <person name="Gearin G."/>
            <person name="Gellesch M."/>
            <person name="Goldberg J."/>
            <person name="Griggs A."/>
            <person name="Gujja S."/>
            <person name="Heiman D."/>
            <person name="Howarth C."/>
            <person name="Larson L."/>
            <person name="Lui A."/>
            <person name="MacDonald P.J.P."/>
            <person name="Montmayeur A."/>
            <person name="Murphy C."/>
            <person name="Neiman D."/>
            <person name="Pearson M."/>
            <person name="Priest M."/>
            <person name="Roberts A."/>
            <person name="Saif S."/>
            <person name="Shea T."/>
            <person name="Shenoy N."/>
            <person name="Sisk P."/>
            <person name="Stolte C."/>
            <person name="Sykes S."/>
            <person name="Wortman J."/>
            <person name="Nusbaum C."/>
            <person name="Birren B."/>
        </authorList>
    </citation>
    <scope>NUCLEOTIDE SEQUENCE [LARGE SCALE GENOMIC DNA]</scope>
    <source>
        <strain evidence="2 3">North Korean</strain>
    </source>
</reference>
<feature type="transmembrane region" description="Helical" evidence="1">
    <location>
        <begin position="227"/>
        <end position="247"/>
    </location>
</feature>
<dbReference type="Pfam" id="PF12420">
    <property type="entry name" value="DUF3671"/>
    <property type="match status" value="1"/>
</dbReference>
<protein>
    <recommendedName>
        <fullName evidence="4">Variable surface protein Vir35</fullName>
    </recommendedName>
</protein>
<name>A0A0J9TRD0_PLAVI</name>
<proteinExistence type="predicted"/>
<dbReference type="InterPro" id="IPR022139">
    <property type="entry name" value="Fam-L/Fam-M-like_plasmodium"/>
</dbReference>
<evidence type="ECO:0000313" key="3">
    <source>
        <dbReference type="Proteomes" id="UP000053239"/>
    </source>
</evidence>
<feature type="transmembrane region" description="Helical" evidence="1">
    <location>
        <begin position="15"/>
        <end position="39"/>
    </location>
</feature>
<evidence type="ECO:0000256" key="1">
    <source>
        <dbReference type="SAM" id="Phobius"/>
    </source>
</evidence>
<evidence type="ECO:0008006" key="4">
    <source>
        <dbReference type="Google" id="ProtNLM"/>
    </source>
</evidence>
<evidence type="ECO:0000313" key="2">
    <source>
        <dbReference type="EMBL" id="KMZ98410.1"/>
    </source>
</evidence>
<accession>A0A0J9TRD0</accession>
<dbReference type="AlphaFoldDB" id="A0A0J9TRD0"/>
<dbReference type="Proteomes" id="UP000053239">
    <property type="component" value="Unassembled WGS sequence"/>
</dbReference>
<gene>
    <name evidence="2" type="ORF">PVNG_04354</name>
</gene>
<sequence>MFLLKKILLSKDMRILIFVKIFAFILLTWICHFCNNLCLYNYKLNKTYMTNDALGIRIDRLLAKYELAVKNERSKLLGKSSDYRNNRRMQKGDENISKYNKLGKSKLNNLELYKKNYEKRYNSKKGLAKWECYCENIIFDKFDCVCSLNEKMQSVNKLLMKNVHNKCVLPIVLISLLVSLGSITPILSYMGVTHNTSLCKSSVRKYNDKHADCILEAIKILNIHRSIYFPLLIMFLLGIIYVILKVLKYKRLKNVMIK</sequence>
<dbReference type="OrthoDB" id="10511648at2759"/>